<dbReference type="Gene3D" id="3.90.79.10">
    <property type="entry name" value="Nucleoside Triphosphate Pyrophosphohydrolase"/>
    <property type="match status" value="1"/>
</dbReference>
<dbReference type="PRINTS" id="PR00502">
    <property type="entry name" value="NUDIXFAMILY"/>
</dbReference>
<dbReference type="PANTHER" id="PTHR43046">
    <property type="entry name" value="GDP-MANNOSE MANNOSYL HYDROLASE"/>
    <property type="match status" value="1"/>
</dbReference>
<comment type="similarity">
    <text evidence="3">Belongs to the Nudix hydrolase family.</text>
</comment>
<sequence>MGYISELRELVGTRPIILTGVTIIVLNKDNQILLQKRTDTGDWGVIGGALELAETFEDAAKRELYEEAGLNSSGFKFITLLSGKDMYYKYPHGDEVYNAIVVFEAMNVSGIPTINDDEGLELKYFSLEESIDQLNPMTYKILKKSGYVHW</sequence>
<keyword evidence="2 3" id="KW-0378">Hydrolase</keyword>
<dbReference type="InterPro" id="IPR000086">
    <property type="entry name" value="NUDIX_hydrolase_dom"/>
</dbReference>
<name>A0A920CG25_9BACL</name>
<protein>
    <submittedName>
        <fullName evidence="5">DNA mismatch repair protein MutT</fullName>
    </submittedName>
</protein>
<evidence type="ECO:0000313" key="6">
    <source>
        <dbReference type="Proteomes" id="UP000681162"/>
    </source>
</evidence>
<dbReference type="PANTHER" id="PTHR43046:SF2">
    <property type="entry name" value="8-OXO-DGTP DIPHOSPHATASE-RELATED"/>
    <property type="match status" value="1"/>
</dbReference>
<dbReference type="RefSeq" id="WP_212938707.1">
    <property type="nucleotide sequence ID" value="NZ_BORR01000003.1"/>
</dbReference>
<feature type="domain" description="Nudix hydrolase" evidence="4">
    <location>
        <begin position="16"/>
        <end position="147"/>
    </location>
</feature>
<dbReference type="PROSITE" id="PS00893">
    <property type="entry name" value="NUDIX_BOX"/>
    <property type="match status" value="1"/>
</dbReference>
<dbReference type="CDD" id="cd04677">
    <property type="entry name" value="NUDIX_Hydrolase"/>
    <property type="match status" value="1"/>
</dbReference>
<dbReference type="AlphaFoldDB" id="A0A920CG25"/>
<dbReference type="InterPro" id="IPR020084">
    <property type="entry name" value="NUDIX_hydrolase_CS"/>
</dbReference>
<organism evidence="5 6">
    <name type="scientific">Paenibacillus antibioticophila</name>
    <dbReference type="NCBI Taxonomy" id="1274374"/>
    <lineage>
        <taxon>Bacteria</taxon>
        <taxon>Bacillati</taxon>
        <taxon>Bacillota</taxon>
        <taxon>Bacilli</taxon>
        <taxon>Bacillales</taxon>
        <taxon>Paenibacillaceae</taxon>
        <taxon>Paenibacillus</taxon>
    </lineage>
</organism>
<evidence type="ECO:0000256" key="2">
    <source>
        <dbReference type="ARBA" id="ARBA00022801"/>
    </source>
</evidence>
<evidence type="ECO:0000259" key="4">
    <source>
        <dbReference type="PROSITE" id="PS51462"/>
    </source>
</evidence>
<accession>A0A920CG25</accession>
<gene>
    <name evidence="5" type="ORF">J41TS12_12340</name>
</gene>
<comment type="caution">
    <text evidence="5">The sequence shown here is derived from an EMBL/GenBank/DDBJ whole genome shotgun (WGS) entry which is preliminary data.</text>
</comment>
<dbReference type="InterPro" id="IPR015797">
    <property type="entry name" value="NUDIX_hydrolase-like_dom_sf"/>
</dbReference>
<dbReference type="Proteomes" id="UP000681162">
    <property type="component" value="Unassembled WGS sequence"/>
</dbReference>
<proteinExistence type="inferred from homology"/>
<dbReference type="InterPro" id="IPR020476">
    <property type="entry name" value="Nudix_hydrolase"/>
</dbReference>
<comment type="cofactor">
    <cofactor evidence="1">
        <name>Mg(2+)</name>
        <dbReference type="ChEBI" id="CHEBI:18420"/>
    </cofactor>
</comment>
<dbReference type="EMBL" id="BORR01000003">
    <property type="protein sequence ID" value="GIO36373.1"/>
    <property type="molecule type" value="Genomic_DNA"/>
</dbReference>
<evidence type="ECO:0000256" key="1">
    <source>
        <dbReference type="ARBA" id="ARBA00001946"/>
    </source>
</evidence>
<evidence type="ECO:0000256" key="3">
    <source>
        <dbReference type="RuleBase" id="RU003476"/>
    </source>
</evidence>
<dbReference type="SUPFAM" id="SSF55811">
    <property type="entry name" value="Nudix"/>
    <property type="match status" value="1"/>
</dbReference>
<reference evidence="5 6" key="1">
    <citation type="submission" date="2021-03" db="EMBL/GenBank/DDBJ databases">
        <title>Antimicrobial resistance genes in bacteria isolated from Japanese honey, and their potential for conferring macrolide and lincosamide resistance in the American foulbrood pathogen Paenibacillus larvae.</title>
        <authorList>
            <person name="Okamoto M."/>
            <person name="Kumagai M."/>
            <person name="Kanamori H."/>
            <person name="Takamatsu D."/>
        </authorList>
    </citation>
    <scope>NUCLEOTIDE SEQUENCE [LARGE SCALE GENOMIC DNA]</scope>
    <source>
        <strain evidence="5 6">J41TS12</strain>
    </source>
</reference>
<dbReference type="GO" id="GO:0016787">
    <property type="term" value="F:hydrolase activity"/>
    <property type="evidence" value="ECO:0007669"/>
    <property type="project" value="UniProtKB-KW"/>
</dbReference>
<keyword evidence="6" id="KW-1185">Reference proteome</keyword>
<dbReference type="PROSITE" id="PS51462">
    <property type="entry name" value="NUDIX"/>
    <property type="match status" value="1"/>
</dbReference>
<evidence type="ECO:0000313" key="5">
    <source>
        <dbReference type="EMBL" id="GIO36373.1"/>
    </source>
</evidence>
<dbReference type="Pfam" id="PF00293">
    <property type="entry name" value="NUDIX"/>
    <property type="match status" value="1"/>
</dbReference>